<organism evidence="1 2">
    <name type="scientific">Mythimna loreyi</name>
    <dbReference type="NCBI Taxonomy" id="667449"/>
    <lineage>
        <taxon>Eukaryota</taxon>
        <taxon>Metazoa</taxon>
        <taxon>Ecdysozoa</taxon>
        <taxon>Arthropoda</taxon>
        <taxon>Hexapoda</taxon>
        <taxon>Insecta</taxon>
        <taxon>Pterygota</taxon>
        <taxon>Neoptera</taxon>
        <taxon>Endopterygota</taxon>
        <taxon>Lepidoptera</taxon>
        <taxon>Glossata</taxon>
        <taxon>Ditrysia</taxon>
        <taxon>Noctuoidea</taxon>
        <taxon>Noctuidae</taxon>
        <taxon>Noctuinae</taxon>
        <taxon>Hadenini</taxon>
        <taxon>Mythimna</taxon>
    </lineage>
</organism>
<dbReference type="Proteomes" id="UP001231649">
    <property type="component" value="Chromosome 19"/>
</dbReference>
<proteinExistence type="predicted"/>
<evidence type="ECO:0000313" key="2">
    <source>
        <dbReference type="Proteomes" id="UP001231649"/>
    </source>
</evidence>
<protein>
    <submittedName>
        <fullName evidence="1">Uncharacterized protein</fullName>
    </submittedName>
</protein>
<reference evidence="1" key="1">
    <citation type="submission" date="2023-03" db="EMBL/GenBank/DDBJ databases">
        <title>Chromosome-level genomes of two armyworms, Mythimna separata and Mythimna loreyi, provide insights into the biosynthesis and reception of sex pheromones.</title>
        <authorList>
            <person name="Zhao H."/>
        </authorList>
    </citation>
    <scope>NUCLEOTIDE SEQUENCE</scope>
    <source>
        <strain evidence="1">BeijingLab</strain>
    </source>
</reference>
<gene>
    <name evidence="1" type="ORF">PYW08_006545</name>
</gene>
<keyword evidence="2" id="KW-1185">Reference proteome</keyword>
<accession>A0ACC2QS18</accession>
<dbReference type="EMBL" id="CM056795">
    <property type="protein sequence ID" value="KAJ8721080.1"/>
    <property type="molecule type" value="Genomic_DNA"/>
</dbReference>
<comment type="caution">
    <text evidence="1">The sequence shown here is derived from an EMBL/GenBank/DDBJ whole genome shotgun (WGS) entry which is preliminary data.</text>
</comment>
<evidence type="ECO:0000313" key="1">
    <source>
        <dbReference type="EMBL" id="KAJ8721080.1"/>
    </source>
</evidence>
<name>A0ACC2QS18_9NEOP</name>
<sequence>MEDLGTAVALVSPGDFIAKIDLKESYLLVNINSDHRKYLRFQHDCCLYEFNALPYGLCSASYVFSKIMKVVITYLRSKGHKPVQYLDDLLYIGSDYNACLKNVQKTIALL</sequence>